<evidence type="ECO:0000313" key="3">
    <source>
        <dbReference type="Proteomes" id="UP000499080"/>
    </source>
</evidence>
<name>A0A4Y2TY93_ARAVE</name>
<reference evidence="1 3" key="1">
    <citation type="journal article" date="2019" name="Sci. Rep.">
        <title>Orb-weaving spider Araneus ventricosus genome elucidates the spidroin gene catalogue.</title>
        <authorList>
            <person name="Kono N."/>
            <person name="Nakamura H."/>
            <person name="Ohtoshi R."/>
            <person name="Moran D.A.P."/>
            <person name="Shinohara A."/>
            <person name="Yoshida Y."/>
            <person name="Fujiwara M."/>
            <person name="Mori M."/>
            <person name="Tomita M."/>
            <person name="Arakawa K."/>
        </authorList>
    </citation>
    <scope>NUCLEOTIDE SEQUENCE [LARGE SCALE GENOMIC DNA]</scope>
</reference>
<evidence type="ECO:0000313" key="1">
    <source>
        <dbReference type="EMBL" id="GBO05312.1"/>
    </source>
</evidence>
<organism evidence="1 3">
    <name type="scientific">Araneus ventricosus</name>
    <name type="common">Orbweaver spider</name>
    <name type="synonym">Epeira ventricosa</name>
    <dbReference type="NCBI Taxonomy" id="182803"/>
    <lineage>
        <taxon>Eukaryota</taxon>
        <taxon>Metazoa</taxon>
        <taxon>Ecdysozoa</taxon>
        <taxon>Arthropoda</taxon>
        <taxon>Chelicerata</taxon>
        <taxon>Arachnida</taxon>
        <taxon>Araneae</taxon>
        <taxon>Araneomorphae</taxon>
        <taxon>Entelegynae</taxon>
        <taxon>Araneoidea</taxon>
        <taxon>Araneidae</taxon>
        <taxon>Araneus</taxon>
    </lineage>
</organism>
<keyword evidence="3" id="KW-1185">Reference proteome</keyword>
<accession>A0A4Y2TY93</accession>
<dbReference type="EMBL" id="BGPR01031990">
    <property type="protein sequence ID" value="GBO05313.1"/>
    <property type="molecule type" value="Genomic_DNA"/>
</dbReference>
<sequence>MSDLQEFFSNYHSESDEEINETNVRKRKEKRKRIWIKSKEFETSELEINYVENFKTWKKITTYNSSSVCKVTYRCTAHEYRKNECPTGIYLLFHSESSAVSLYEAQNEHSNHVDVNGGLSERNGAPAI</sequence>
<dbReference type="AlphaFoldDB" id="A0A4Y2TY93"/>
<dbReference type="EMBL" id="BGPR01031989">
    <property type="protein sequence ID" value="GBO05312.1"/>
    <property type="molecule type" value="Genomic_DNA"/>
</dbReference>
<gene>
    <name evidence="1" type="ORF">AVEN_258222_1</name>
    <name evidence="2" type="ORF">AVEN_27780_1</name>
</gene>
<dbReference type="Proteomes" id="UP000499080">
    <property type="component" value="Unassembled WGS sequence"/>
</dbReference>
<evidence type="ECO:0000313" key="2">
    <source>
        <dbReference type="EMBL" id="GBO05313.1"/>
    </source>
</evidence>
<dbReference type="OrthoDB" id="119028at2759"/>
<comment type="caution">
    <text evidence="1">The sequence shown here is derived from an EMBL/GenBank/DDBJ whole genome shotgun (WGS) entry which is preliminary data.</text>
</comment>
<protein>
    <submittedName>
        <fullName evidence="1">Uncharacterized protein</fullName>
    </submittedName>
</protein>
<proteinExistence type="predicted"/>